<dbReference type="Proteomes" id="UP001374535">
    <property type="component" value="Chromosome 6"/>
</dbReference>
<keyword evidence="2" id="KW-1185">Reference proteome</keyword>
<protein>
    <submittedName>
        <fullName evidence="1">Uncharacterized protein</fullName>
    </submittedName>
</protein>
<evidence type="ECO:0000313" key="2">
    <source>
        <dbReference type="Proteomes" id="UP001374535"/>
    </source>
</evidence>
<sequence length="104" mass="12052">MKEIRIYLMILINQQVEKLFYSHRITWYQSFDSNNLFIMTFIYSIGSNCQKNIKRYAAEGEKGCAKSICDLGSIQGPKEYQVQGPLFLLNPVSNFRTYAFGFAT</sequence>
<organism evidence="1 2">
    <name type="scientific">Vigna mungo</name>
    <name type="common">Black gram</name>
    <name type="synonym">Phaseolus mungo</name>
    <dbReference type="NCBI Taxonomy" id="3915"/>
    <lineage>
        <taxon>Eukaryota</taxon>
        <taxon>Viridiplantae</taxon>
        <taxon>Streptophyta</taxon>
        <taxon>Embryophyta</taxon>
        <taxon>Tracheophyta</taxon>
        <taxon>Spermatophyta</taxon>
        <taxon>Magnoliopsida</taxon>
        <taxon>eudicotyledons</taxon>
        <taxon>Gunneridae</taxon>
        <taxon>Pentapetalae</taxon>
        <taxon>rosids</taxon>
        <taxon>fabids</taxon>
        <taxon>Fabales</taxon>
        <taxon>Fabaceae</taxon>
        <taxon>Papilionoideae</taxon>
        <taxon>50 kb inversion clade</taxon>
        <taxon>NPAAA clade</taxon>
        <taxon>indigoferoid/millettioid clade</taxon>
        <taxon>Phaseoleae</taxon>
        <taxon>Vigna</taxon>
    </lineage>
</organism>
<dbReference type="EMBL" id="CP144695">
    <property type="protein sequence ID" value="WVZ07013.1"/>
    <property type="molecule type" value="Genomic_DNA"/>
</dbReference>
<dbReference type="AlphaFoldDB" id="A0AAQ3NFB7"/>
<reference evidence="1 2" key="1">
    <citation type="journal article" date="2023" name="Life. Sci Alliance">
        <title>Evolutionary insights into 3D genome organization and epigenetic landscape of Vigna mungo.</title>
        <authorList>
            <person name="Junaid A."/>
            <person name="Singh B."/>
            <person name="Bhatia S."/>
        </authorList>
    </citation>
    <scope>NUCLEOTIDE SEQUENCE [LARGE SCALE GENOMIC DNA]</scope>
    <source>
        <strain evidence="1">Urdbean</strain>
    </source>
</reference>
<evidence type="ECO:0000313" key="1">
    <source>
        <dbReference type="EMBL" id="WVZ07013.1"/>
    </source>
</evidence>
<gene>
    <name evidence="1" type="ORF">V8G54_020359</name>
</gene>
<proteinExistence type="predicted"/>
<accession>A0AAQ3NFB7</accession>
<name>A0AAQ3NFB7_VIGMU</name>